<dbReference type="PANTHER" id="PTHR37287">
    <property type="entry name" value="INO EIGHTY SUBUNIT 1"/>
    <property type="match status" value="1"/>
</dbReference>
<feature type="region of interest" description="Disordered" evidence="1">
    <location>
        <begin position="284"/>
        <end position="304"/>
    </location>
</feature>
<dbReference type="OMA" id="WLCFNYL"/>
<dbReference type="EMBL" id="CAFZ01000220">
    <property type="protein sequence ID" value="CCA73362.1"/>
    <property type="molecule type" value="Genomic_DNA"/>
</dbReference>
<feature type="region of interest" description="Disordered" evidence="1">
    <location>
        <begin position="322"/>
        <end position="345"/>
    </location>
</feature>
<dbReference type="HOGENOM" id="CLU_007606_2_1_1"/>
<proteinExistence type="predicted"/>
<feature type="compositionally biased region" description="Polar residues" evidence="1">
    <location>
        <begin position="323"/>
        <end position="335"/>
    </location>
</feature>
<dbReference type="PANTHER" id="PTHR37287:SF1">
    <property type="entry name" value="INO EIGHTY SUBUNIT 1"/>
    <property type="match status" value="1"/>
</dbReference>
<dbReference type="OrthoDB" id="5413003at2759"/>
<dbReference type="InParanoid" id="G4TPW9"/>
<evidence type="ECO:0000313" key="3">
    <source>
        <dbReference type="Proteomes" id="UP000007148"/>
    </source>
</evidence>
<sequence>MVITPRPLIIKGNDGEPLLRKTIQYDFLQALFNDTTQCFTEPTLPAPNNKVTFNTLYRKALLASSKMTGSQRIKMEQFPEFGLVMAQVCLLVNIGRINTTLAFYPDMRTALRYYHSIPALQRDETTRQHMYDAARMKTVLKGCVGNESPPVQTPADILNRQAAGLKPACNPVAALFAFTVHSTSITKDHFKECEFMDLFLPTPIPSAARARALLWLLYRYLEDSKGPNPFQDPAAKSQKYAPPLPRISIEEMELENIDTPEELDYGRRMLQYRVEFLNKTEAEYAQDSGKGKGEPAGNARGQRAIKKKAAIGRAVQEEIAALETQSNMSRDSSPKPNALVDPAASTAQAAAATQAAQASILAQTEQTARSSLLEASPVDLVDRKLFLR</sequence>
<comment type="caution">
    <text evidence="2">The sequence shown here is derived from an EMBL/GenBank/DDBJ whole genome shotgun (WGS) entry which is preliminary data.</text>
</comment>
<dbReference type="STRING" id="1109443.G4TPW9"/>
<dbReference type="InterPro" id="IPR038014">
    <property type="entry name" value="Ies1"/>
</dbReference>
<dbReference type="eggNOG" id="ENOG502QVDM">
    <property type="taxonomic scope" value="Eukaryota"/>
</dbReference>
<gene>
    <name evidence="2" type="ORF">PIIN_07317</name>
</gene>
<protein>
    <submittedName>
        <fullName evidence="2">Related to IES1-Subunit 1 of the INO80 chromatin remodeling complex</fullName>
    </submittedName>
</protein>
<dbReference type="AlphaFoldDB" id="G4TPW9"/>
<reference evidence="2 3" key="1">
    <citation type="journal article" date="2011" name="PLoS Pathog.">
        <title>Endophytic Life Strategies Decoded by Genome and Transcriptome Analyses of the Mutualistic Root Symbiont Piriformospora indica.</title>
        <authorList>
            <person name="Zuccaro A."/>
            <person name="Lahrmann U."/>
            <person name="Guldener U."/>
            <person name="Langen G."/>
            <person name="Pfiffi S."/>
            <person name="Biedenkopf D."/>
            <person name="Wong P."/>
            <person name="Samans B."/>
            <person name="Grimm C."/>
            <person name="Basiewicz M."/>
            <person name="Murat C."/>
            <person name="Martin F."/>
            <person name="Kogel K.H."/>
        </authorList>
    </citation>
    <scope>NUCLEOTIDE SEQUENCE [LARGE SCALE GENOMIC DNA]</scope>
    <source>
        <strain evidence="2 3">DSM 11827</strain>
    </source>
</reference>
<dbReference type="Proteomes" id="UP000007148">
    <property type="component" value="Unassembled WGS sequence"/>
</dbReference>
<organism evidence="2 3">
    <name type="scientific">Serendipita indica (strain DSM 11827)</name>
    <name type="common">Root endophyte fungus</name>
    <name type="synonym">Piriformospora indica</name>
    <dbReference type="NCBI Taxonomy" id="1109443"/>
    <lineage>
        <taxon>Eukaryota</taxon>
        <taxon>Fungi</taxon>
        <taxon>Dikarya</taxon>
        <taxon>Basidiomycota</taxon>
        <taxon>Agaricomycotina</taxon>
        <taxon>Agaricomycetes</taxon>
        <taxon>Sebacinales</taxon>
        <taxon>Serendipitaceae</taxon>
        <taxon>Serendipita</taxon>
    </lineage>
</organism>
<name>G4TPW9_SERID</name>
<keyword evidence="3" id="KW-1185">Reference proteome</keyword>
<accession>G4TPW9</accession>
<evidence type="ECO:0000313" key="2">
    <source>
        <dbReference type="EMBL" id="CCA73362.1"/>
    </source>
</evidence>
<dbReference type="GO" id="GO:0031011">
    <property type="term" value="C:Ino80 complex"/>
    <property type="evidence" value="ECO:0007669"/>
    <property type="project" value="InterPro"/>
</dbReference>
<evidence type="ECO:0000256" key="1">
    <source>
        <dbReference type="SAM" id="MobiDB-lite"/>
    </source>
</evidence>